<sequence>MNFPTNKMLSGLKGIRISQFIVQILGKIDKQIICFILDQYQTSLLNLITTISTYLAKTPITQLCISDKDRTSKSSFIVSQFGGIIRLNNIQIVDSNTSTFGKLMTVEALSDVSFFSANAVNTIQLDDVKVTQIQSQSLEIPIFKISTQTTPNQEPNEGALDILILQKSY</sequence>
<evidence type="ECO:0000313" key="2">
    <source>
        <dbReference type="Proteomes" id="UP000039865"/>
    </source>
</evidence>
<proteinExistence type="predicted"/>
<accession>A0A078AS60</accession>
<reference evidence="1 2" key="1">
    <citation type="submission" date="2014-06" db="EMBL/GenBank/DDBJ databases">
        <authorList>
            <person name="Swart Estienne"/>
        </authorList>
    </citation>
    <scope>NUCLEOTIDE SEQUENCE [LARGE SCALE GENOMIC DNA]</scope>
    <source>
        <strain evidence="1 2">130c</strain>
    </source>
</reference>
<protein>
    <submittedName>
        <fullName evidence="1">Uncharacterized protein</fullName>
    </submittedName>
</protein>
<dbReference type="AlphaFoldDB" id="A0A078AS60"/>
<dbReference type="Proteomes" id="UP000039865">
    <property type="component" value="Unassembled WGS sequence"/>
</dbReference>
<dbReference type="InParanoid" id="A0A078AS60"/>
<name>A0A078AS60_STYLE</name>
<evidence type="ECO:0000313" key="1">
    <source>
        <dbReference type="EMBL" id="CDW83723.1"/>
    </source>
</evidence>
<keyword evidence="2" id="KW-1185">Reference proteome</keyword>
<dbReference type="EMBL" id="CCKQ01012114">
    <property type="protein sequence ID" value="CDW83723.1"/>
    <property type="molecule type" value="Genomic_DNA"/>
</dbReference>
<gene>
    <name evidence="1" type="primary">Contig7759.g8271</name>
    <name evidence="1" type="ORF">STYLEM_12771</name>
</gene>
<organism evidence="1 2">
    <name type="scientific">Stylonychia lemnae</name>
    <name type="common">Ciliate</name>
    <dbReference type="NCBI Taxonomy" id="5949"/>
    <lineage>
        <taxon>Eukaryota</taxon>
        <taxon>Sar</taxon>
        <taxon>Alveolata</taxon>
        <taxon>Ciliophora</taxon>
        <taxon>Intramacronucleata</taxon>
        <taxon>Spirotrichea</taxon>
        <taxon>Stichotrichia</taxon>
        <taxon>Sporadotrichida</taxon>
        <taxon>Oxytrichidae</taxon>
        <taxon>Stylonychinae</taxon>
        <taxon>Stylonychia</taxon>
    </lineage>
</organism>